<dbReference type="EMBL" id="BARW01006122">
    <property type="protein sequence ID" value="GAI86461.1"/>
    <property type="molecule type" value="Genomic_DNA"/>
</dbReference>
<proteinExistence type="predicted"/>
<protein>
    <submittedName>
        <fullName evidence="1">Uncharacterized protein</fullName>
    </submittedName>
</protein>
<gene>
    <name evidence="1" type="ORF">S12H4_12839</name>
</gene>
<sequence length="49" mass="5725">WNSPLEKGCTEPLYGKKSQCIVKIIPQNTKIKTFQMDKECVKKRLEDLN</sequence>
<organism evidence="1">
    <name type="scientific">marine sediment metagenome</name>
    <dbReference type="NCBI Taxonomy" id="412755"/>
    <lineage>
        <taxon>unclassified sequences</taxon>
        <taxon>metagenomes</taxon>
        <taxon>ecological metagenomes</taxon>
    </lineage>
</organism>
<reference evidence="1" key="1">
    <citation type="journal article" date="2014" name="Front. Microbiol.">
        <title>High frequency of phylogenetically diverse reductive dehalogenase-homologous genes in deep subseafloor sedimentary metagenomes.</title>
        <authorList>
            <person name="Kawai M."/>
            <person name="Futagami T."/>
            <person name="Toyoda A."/>
            <person name="Takaki Y."/>
            <person name="Nishi S."/>
            <person name="Hori S."/>
            <person name="Arai W."/>
            <person name="Tsubouchi T."/>
            <person name="Morono Y."/>
            <person name="Uchiyama I."/>
            <person name="Ito T."/>
            <person name="Fujiyama A."/>
            <person name="Inagaki F."/>
            <person name="Takami H."/>
        </authorList>
    </citation>
    <scope>NUCLEOTIDE SEQUENCE</scope>
    <source>
        <strain evidence="1">Expedition CK06-06</strain>
    </source>
</reference>
<name>X1T529_9ZZZZ</name>
<evidence type="ECO:0000313" key="1">
    <source>
        <dbReference type="EMBL" id="GAI86461.1"/>
    </source>
</evidence>
<comment type="caution">
    <text evidence="1">The sequence shown here is derived from an EMBL/GenBank/DDBJ whole genome shotgun (WGS) entry which is preliminary data.</text>
</comment>
<accession>X1T529</accession>
<dbReference type="AlphaFoldDB" id="X1T529"/>
<feature type="non-terminal residue" evidence="1">
    <location>
        <position position="1"/>
    </location>
</feature>